<reference evidence="2" key="2">
    <citation type="journal article" date="2023" name="bioRxiv">
        <title>CARD-like domains mediate anti-phage defense in bacterial gasdermin systems.</title>
        <authorList>
            <person name="Wein T."/>
            <person name="Johnson A.G."/>
            <person name="Millman A."/>
            <person name="Lange K."/>
            <person name="Yirmiya E."/>
            <person name="Hadary R."/>
            <person name="Garb J."/>
            <person name="Steinruecke F."/>
            <person name="Hill A.B."/>
            <person name="Kranzusch P.J."/>
            <person name="Sorek R."/>
        </authorList>
    </citation>
    <scope>X-RAY CRYSTALLOGRAPHY (1.88 ANGSTROMS) OF 13-111</scope>
</reference>
<name>A0ACD6BA74_9PROT</name>
<dbReference type="PDB" id="9CS8">
    <property type="method" value="X-ray"/>
    <property type="resolution" value="2.40 A"/>
    <property type="chains" value="A/B/C/D=13-111"/>
</dbReference>
<proteinExistence type="evidence at protein level"/>
<reference evidence="1" key="1">
    <citation type="submission" date="2015-07" db="EMBL/GenBank/DDBJ databases">
        <title>Comparative genome analysis of Azospirillum sp. strains.</title>
        <authorList>
            <person name="Jang J."/>
            <person name="Ishii S."/>
        </authorList>
    </citation>
    <scope>NUCLEOTIDE SEQUENCE</scope>
    <source>
        <strain evidence="1">TSO35-2</strain>
    </source>
</reference>
<evidence type="ECO:0007829" key="2">
    <source>
        <dbReference type="PDB" id="8SS1"/>
    </source>
</evidence>
<sequence>MDGTKHVDGVAGNAERLAAWTRLPWEGLRYSYNRERRGTAARSCPQLEADVALKAETQPSEIPLERQLILEACREAERFGFLHELSIAIVEMERLNKRPEAEVEEIAKLWQAAGVMQLMINRDAGLLDASVIYGLEAACEASACVMLDGAVIGTAFLVGADLVLTSAHVVCGEETPPGAAKSCFARKLKEDLVFLFPKSKRVPREIQIAPHPNGLIDCSLPHGDPPNTLLRTLGAAAAGKLDYALVRLARQVSDIPPLDITNAEWAERDRKCFVIGYPLGSNAPKFDGDTVHDIDTPAGRIFYRTNTVAGMSGGCCIGARGKPVALHEGGFPTINGSGASLRDGNGQPLAAVNRAVSLAAIRDLQRKSQADPLLSKPRSPGLVMNEPGLIDDWYKVGLRLAGPDHQKDWEARVGAALGAVPGAGADLGTEHPWFERKELEAWIDRAKAGPNHRIAYVTGEPGTGKSFAARIVGAKLDQPERDLVRVTSTLTTMLSWSEALAKLGQARDGDTLLRTDPAAVRYADAGTIIATLRRHGGLERTAEGPPLFVAFDFGPDGAEAADVKPWLELIGQLAAEPWVRILVIALGEQGLTQLDARLQAAPDPLPATEEFDMPAAGEEELIRFIQGIYKERGLTAPRPGVLRERWLKDWKAGPGLRNAVPALQTAEAVLAALTIYHQVLTDVDSGSAGGQNGG</sequence>
<dbReference type="EMBL" id="LGRA01000008">
    <property type="protein sequence ID" value="PWC39510.1"/>
    <property type="molecule type" value="Genomic_DNA"/>
</dbReference>
<keyword evidence="2 3" id="KW-0002">3D-structure</keyword>
<comment type="caution">
    <text evidence="1">The sequence shown here is derived from an EMBL/GenBank/DDBJ whole genome shotgun (WGS) entry which is preliminary data.</text>
</comment>
<evidence type="ECO:0000313" key="1">
    <source>
        <dbReference type="EMBL" id="PWC39510.1"/>
    </source>
</evidence>
<evidence type="ECO:0007829" key="3">
    <source>
        <dbReference type="PDB" id="9CS7"/>
    </source>
</evidence>
<accession>A0ACD6BA74</accession>
<dbReference type="PDB" id="8SS1">
    <property type="method" value="X-ray"/>
    <property type="resolution" value="1.88 A"/>
    <property type="chains" value="A/B=13-111"/>
</dbReference>
<evidence type="ECO:0007829" key="4">
    <source>
        <dbReference type="PDB" id="9CS8"/>
    </source>
</evidence>
<organism evidence="1">
    <name type="scientific">Azospirillum sp. TSO35-2</name>
    <dbReference type="NCBI Taxonomy" id="716796"/>
    <lineage>
        <taxon>Bacteria</taxon>
        <taxon>Pseudomonadati</taxon>
        <taxon>Pseudomonadota</taxon>
        <taxon>Alphaproteobacteria</taxon>
        <taxon>Rhodospirillales</taxon>
        <taxon>Azospirillaceae</taxon>
        <taxon>Azospirillum</taxon>
    </lineage>
</organism>
<protein>
    <submittedName>
        <fullName evidence="1">Uncharacterized protein</fullName>
    </submittedName>
</protein>
<gene>
    <name evidence="1" type="ORF">TSO352_05040</name>
</gene>
<accession>A0A2U1VUZ9</accession>
<dbReference type="PDB" id="9CS7">
    <property type="method" value="X-ray"/>
    <property type="resolution" value="1.88 A"/>
    <property type="chains" value="A/B=13-111"/>
</dbReference>
<reference evidence="3 4" key="3">
    <citation type="journal article" date="2025" name="Nature">
        <title>CARD domains mediate anti-phage defence in bacterial gasdermin systems.</title>
        <authorList>
            <person name="Wein T."/>
            <person name="Millman A."/>
            <person name="Lange K."/>
            <person name="Yirmiya E."/>
            <person name="Hadary R."/>
            <person name="Garb J."/>
            <person name="Melamed S."/>
            <person name="Amitai G."/>
            <person name="Dym O."/>
            <person name="Steinruecke F."/>
            <person name="Hill A.B."/>
            <person name="Kranzusch P.J."/>
            <person name="Sorek R."/>
        </authorList>
    </citation>
    <scope>X-RAY CRYSTALLOGRAPHY (1.88 ANGSTROMS) OF 13-111</scope>
</reference>